<proteinExistence type="predicted"/>
<evidence type="ECO:0000313" key="2">
    <source>
        <dbReference type="Proteomes" id="UP000377595"/>
    </source>
</evidence>
<name>A0A5M3XP59_9ACTN</name>
<gene>
    <name evidence="1" type="ORF">Aple_038290</name>
</gene>
<reference evidence="1 2" key="1">
    <citation type="submission" date="2019-10" db="EMBL/GenBank/DDBJ databases">
        <title>Whole genome shotgun sequence of Acrocarpospora pleiomorpha NBRC 16267.</title>
        <authorList>
            <person name="Ichikawa N."/>
            <person name="Kimura A."/>
            <person name="Kitahashi Y."/>
            <person name="Komaki H."/>
            <person name="Oguchi A."/>
        </authorList>
    </citation>
    <scope>NUCLEOTIDE SEQUENCE [LARGE SCALE GENOMIC DNA]</scope>
    <source>
        <strain evidence="1 2">NBRC 16267</strain>
    </source>
</reference>
<accession>A0A5M3XP59</accession>
<dbReference type="EMBL" id="BLAF01000019">
    <property type="protein sequence ID" value="GES20933.1"/>
    <property type="molecule type" value="Genomic_DNA"/>
</dbReference>
<organism evidence="1 2">
    <name type="scientific">Acrocarpospora pleiomorpha</name>
    <dbReference type="NCBI Taxonomy" id="90975"/>
    <lineage>
        <taxon>Bacteria</taxon>
        <taxon>Bacillati</taxon>
        <taxon>Actinomycetota</taxon>
        <taxon>Actinomycetes</taxon>
        <taxon>Streptosporangiales</taxon>
        <taxon>Streptosporangiaceae</taxon>
        <taxon>Acrocarpospora</taxon>
    </lineage>
</organism>
<dbReference type="Proteomes" id="UP000377595">
    <property type="component" value="Unassembled WGS sequence"/>
</dbReference>
<evidence type="ECO:0000313" key="1">
    <source>
        <dbReference type="EMBL" id="GES20933.1"/>
    </source>
</evidence>
<protein>
    <submittedName>
        <fullName evidence="1">Uncharacterized protein</fullName>
    </submittedName>
</protein>
<comment type="caution">
    <text evidence="1">The sequence shown here is derived from an EMBL/GenBank/DDBJ whole genome shotgun (WGS) entry which is preliminary data.</text>
</comment>
<dbReference type="AlphaFoldDB" id="A0A5M3XP59"/>
<sequence>MICELVTTITEVNRATRGRVVQNGKRIVPVLLLAAGCGVVRPWAAEPAYACGNNPVPLEVLSDGRPATQLGPDGRAALKGHEVRPVEDLHKWRIVEESDERVAIIRELDEPRDPDTMKTTHGYLLVERFGPPDADGRPSWHLRSSRRCDLRRVMDGLGVADVALDPARPATGTGVHLLVTERACASGQPATGRVRVVSLEETDREVGLVIGVERFDGGGAVTCQGNPPTPFTVELGQPLGDRVLRDAGVHPTREIVEFRRSAR</sequence>
<keyword evidence="2" id="KW-1185">Reference proteome</keyword>